<proteinExistence type="predicted"/>
<evidence type="ECO:0000313" key="1">
    <source>
        <dbReference type="EMBL" id="KIY46834.1"/>
    </source>
</evidence>
<sequence>HVHPDLHEFRITPDGQHVLMIAMRTLRVDLTSVGALSTGLVNNPFIQEFNITSGELVWEWSAAEHLPFTGSYRSNDHGLWEYAHCNAVLKDEHGDYLISFREFIVMIAKVNGKTKEIIWRLGGKESDFTFNNGSSFIGQHDPQVCRLSLYSKMTLFDNDRDNCRAEGTYGTGRGIRIRLDYKTMSVSLVREYLPRQRERVEIEGGLQLLPNGNVLVAFGSNGWVNEYTHDGELLFEGWAKQVYRAYKYPKSFWPGEGLPDPNPKPESDSGGSDVTEMIAVSDEVSMVFSTGTQVATCGLFQSLFGLC</sequence>
<protein>
    <recommendedName>
        <fullName evidence="3">ASST-domain-containing protein</fullName>
    </recommendedName>
</protein>
<gene>
    <name evidence="1" type="ORF">FISHEDRAFT_46529</name>
</gene>
<dbReference type="OrthoDB" id="5427350at2759"/>
<dbReference type="InterPro" id="IPR053143">
    <property type="entry name" value="Arylsulfate_ST"/>
</dbReference>
<dbReference type="InterPro" id="IPR011047">
    <property type="entry name" value="Quinoprotein_ADH-like_sf"/>
</dbReference>
<dbReference type="Pfam" id="PF14269">
    <property type="entry name" value="Arylsulfotran_2"/>
    <property type="match status" value="1"/>
</dbReference>
<dbReference type="SUPFAM" id="SSF50998">
    <property type="entry name" value="Quinoprotein alcohol dehydrogenase-like"/>
    <property type="match status" value="1"/>
</dbReference>
<evidence type="ECO:0000313" key="2">
    <source>
        <dbReference type="Proteomes" id="UP000054144"/>
    </source>
</evidence>
<evidence type="ECO:0008006" key="3">
    <source>
        <dbReference type="Google" id="ProtNLM"/>
    </source>
</evidence>
<dbReference type="EMBL" id="KN882022">
    <property type="protein sequence ID" value="KIY46834.1"/>
    <property type="molecule type" value="Genomic_DNA"/>
</dbReference>
<feature type="non-terminal residue" evidence="1">
    <location>
        <position position="1"/>
    </location>
</feature>
<accession>A0A0D7A8Y4</accession>
<keyword evidence="2" id="KW-1185">Reference proteome</keyword>
<name>A0A0D7A8Y4_9AGAR</name>
<dbReference type="PANTHER" id="PTHR35340">
    <property type="entry name" value="PQQ ENZYME REPEAT PROTEIN-RELATED"/>
    <property type="match status" value="1"/>
</dbReference>
<reference evidence="1 2" key="1">
    <citation type="journal article" date="2015" name="Fungal Genet. Biol.">
        <title>Evolution of novel wood decay mechanisms in Agaricales revealed by the genome sequences of Fistulina hepatica and Cylindrobasidium torrendii.</title>
        <authorList>
            <person name="Floudas D."/>
            <person name="Held B.W."/>
            <person name="Riley R."/>
            <person name="Nagy L.G."/>
            <person name="Koehler G."/>
            <person name="Ransdell A.S."/>
            <person name="Younus H."/>
            <person name="Chow J."/>
            <person name="Chiniquy J."/>
            <person name="Lipzen A."/>
            <person name="Tritt A."/>
            <person name="Sun H."/>
            <person name="Haridas S."/>
            <person name="LaButti K."/>
            <person name="Ohm R.A."/>
            <person name="Kues U."/>
            <person name="Blanchette R.A."/>
            <person name="Grigoriev I.V."/>
            <person name="Minto R.E."/>
            <person name="Hibbett D.S."/>
        </authorList>
    </citation>
    <scope>NUCLEOTIDE SEQUENCE [LARGE SCALE GENOMIC DNA]</scope>
    <source>
        <strain evidence="1 2">ATCC 64428</strain>
    </source>
</reference>
<dbReference type="Proteomes" id="UP000054144">
    <property type="component" value="Unassembled WGS sequence"/>
</dbReference>
<dbReference type="AlphaFoldDB" id="A0A0D7A8Y4"/>
<dbReference type="InterPro" id="IPR039535">
    <property type="entry name" value="ASST-like"/>
</dbReference>
<dbReference type="PANTHER" id="PTHR35340:SF5">
    <property type="entry name" value="ASST-DOMAIN-CONTAINING PROTEIN"/>
    <property type="match status" value="1"/>
</dbReference>
<organism evidence="1 2">
    <name type="scientific">Fistulina hepatica ATCC 64428</name>
    <dbReference type="NCBI Taxonomy" id="1128425"/>
    <lineage>
        <taxon>Eukaryota</taxon>
        <taxon>Fungi</taxon>
        <taxon>Dikarya</taxon>
        <taxon>Basidiomycota</taxon>
        <taxon>Agaricomycotina</taxon>
        <taxon>Agaricomycetes</taxon>
        <taxon>Agaricomycetidae</taxon>
        <taxon>Agaricales</taxon>
        <taxon>Fistulinaceae</taxon>
        <taxon>Fistulina</taxon>
    </lineage>
</organism>